<protein>
    <submittedName>
        <fullName evidence="1">Uncharacterized protein</fullName>
    </submittedName>
</protein>
<evidence type="ECO:0000313" key="1">
    <source>
        <dbReference type="EMBL" id="JAH53465.1"/>
    </source>
</evidence>
<reference evidence="1" key="2">
    <citation type="journal article" date="2015" name="Fish Shellfish Immunol.">
        <title>Early steps in the European eel (Anguilla anguilla)-Vibrio vulnificus interaction in the gills: Role of the RtxA13 toxin.</title>
        <authorList>
            <person name="Callol A."/>
            <person name="Pajuelo D."/>
            <person name="Ebbesson L."/>
            <person name="Teles M."/>
            <person name="MacKenzie S."/>
            <person name="Amaro C."/>
        </authorList>
    </citation>
    <scope>NUCLEOTIDE SEQUENCE</scope>
</reference>
<proteinExistence type="predicted"/>
<reference evidence="1" key="1">
    <citation type="submission" date="2014-11" db="EMBL/GenBank/DDBJ databases">
        <authorList>
            <person name="Amaro Gonzalez C."/>
        </authorList>
    </citation>
    <scope>NUCLEOTIDE SEQUENCE</scope>
</reference>
<organism evidence="1">
    <name type="scientific">Anguilla anguilla</name>
    <name type="common">European freshwater eel</name>
    <name type="synonym">Muraena anguilla</name>
    <dbReference type="NCBI Taxonomy" id="7936"/>
    <lineage>
        <taxon>Eukaryota</taxon>
        <taxon>Metazoa</taxon>
        <taxon>Chordata</taxon>
        <taxon>Craniata</taxon>
        <taxon>Vertebrata</taxon>
        <taxon>Euteleostomi</taxon>
        <taxon>Actinopterygii</taxon>
        <taxon>Neopterygii</taxon>
        <taxon>Teleostei</taxon>
        <taxon>Anguilliformes</taxon>
        <taxon>Anguillidae</taxon>
        <taxon>Anguilla</taxon>
    </lineage>
</organism>
<dbReference type="AlphaFoldDB" id="A0A0E9TKR8"/>
<sequence length="32" mass="3494">MRFPSDCSIYISTLPPAGPETALPHLTPCHLQ</sequence>
<name>A0A0E9TKR8_ANGAN</name>
<dbReference type="EMBL" id="GBXM01055112">
    <property type="protein sequence ID" value="JAH53465.1"/>
    <property type="molecule type" value="Transcribed_RNA"/>
</dbReference>
<accession>A0A0E9TKR8</accession>